<accession>B5Y6R2</accession>
<dbReference type="KEGG" id="cpo:COPRO5265_0088"/>
<dbReference type="RefSeq" id="WP_012543518.1">
    <property type="nucleotide sequence ID" value="NC_011295.1"/>
</dbReference>
<dbReference type="PANTHER" id="PTHR37422:SF13">
    <property type="entry name" value="LIPOPOLYSACCHARIDE BIOSYNTHESIS PROTEIN PA4999-RELATED"/>
    <property type="match status" value="1"/>
</dbReference>
<dbReference type="STRING" id="309798.COPRO5265_0088"/>
<feature type="transmembrane region" description="Helical" evidence="1">
    <location>
        <begin position="179"/>
        <end position="198"/>
    </location>
</feature>
<feature type="transmembrane region" description="Helical" evidence="1">
    <location>
        <begin position="377"/>
        <end position="395"/>
    </location>
</feature>
<dbReference type="InterPro" id="IPR051533">
    <property type="entry name" value="WaaL-like"/>
</dbReference>
<reference evidence="2 3" key="2">
    <citation type="journal article" date="2014" name="Genome Announc.">
        <title>Complete Genome Sequence of Coprothermobacter proteolyticus DSM 5265.</title>
        <authorList>
            <person name="Alexiev A."/>
            <person name="Coil D.A."/>
            <person name="Badger J.H."/>
            <person name="Enticknap J."/>
            <person name="Ward N."/>
            <person name="Robb F.T."/>
            <person name="Eisen J.A."/>
        </authorList>
    </citation>
    <scope>NUCLEOTIDE SEQUENCE [LARGE SCALE GENOMIC DNA]</scope>
    <source>
        <strain evidence="3">ATCC 35245 / DSM 5265 / OCM 4 / BT</strain>
    </source>
</reference>
<organism evidence="2 3">
    <name type="scientific">Coprothermobacter proteolyticus (strain ATCC 35245 / DSM 5265 / OCM 4 / BT)</name>
    <dbReference type="NCBI Taxonomy" id="309798"/>
    <lineage>
        <taxon>Bacteria</taxon>
        <taxon>Pseudomonadati</taxon>
        <taxon>Coprothermobacterota</taxon>
        <taxon>Coprothermobacteria</taxon>
        <taxon>Coprothermobacterales</taxon>
        <taxon>Coprothermobacteraceae</taxon>
        <taxon>Coprothermobacter</taxon>
    </lineage>
</organism>
<name>B5Y6R2_COPPD</name>
<feature type="transmembrane region" description="Helical" evidence="1">
    <location>
        <begin position="336"/>
        <end position="357"/>
    </location>
</feature>
<keyword evidence="1" id="KW-0812">Transmembrane</keyword>
<evidence type="ECO:0000256" key="1">
    <source>
        <dbReference type="SAM" id="Phobius"/>
    </source>
</evidence>
<keyword evidence="1" id="KW-0472">Membrane</keyword>
<reference evidence="3" key="1">
    <citation type="submission" date="2008-08" db="EMBL/GenBank/DDBJ databases">
        <title>The complete genome sequence of Coprothermobacter proteolyticus strain ATCC 5245 / DSM 5265 / BT.</title>
        <authorList>
            <person name="Dodson R.J."/>
            <person name="Durkin A.S."/>
            <person name="Wu M."/>
            <person name="Eisen J."/>
            <person name="Sutton G."/>
        </authorList>
    </citation>
    <scope>NUCLEOTIDE SEQUENCE [LARGE SCALE GENOMIC DNA]</scope>
    <source>
        <strain evidence="3">ATCC 35245 / DSM 5265 / OCM 4 / BT</strain>
    </source>
</reference>
<feature type="transmembrane region" description="Helical" evidence="1">
    <location>
        <begin position="128"/>
        <end position="147"/>
    </location>
</feature>
<feature type="transmembrane region" description="Helical" evidence="1">
    <location>
        <begin position="205"/>
        <end position="223"/>
    </location>
</feature>
<dbReference type="AlphaFoldDB" id="B5Y6R2"/>
<evidence type="ECO:0000313" key="3">
    <source>
        <dbReference type="Proteomes" id="UP000001732"/>
    </source>
</evidence>
<dbReference type="EMBL" id="CP001145">
    <property type="protein sequence ID" value="ACI16866.1"/>
    <property type="molecule type" value="Genomic_DNA"/>
</dbReference>
<dbReference type="eggNOG" id="COG3307">
    <property type="taxonomic scope" value="Bacteria"/>
</dbReference>
<dbReference type="HOGENOM" id="CLU_661761_0_0_9"/>
<feature type="transmembrane region" description="Helical" evidence="1">
    <location>
        <begin position="229"/>
        <end position="258"/>
    </location>
</feature>
<gene>
    <name evidence="2" type="ordered locus">COPRO5265_0088</name>
</gene>
<sequence>MSNQKTTNPALETQQTPIRRYLEEFTLLTFAFYPWYGRLADTITPSKSYWFDILYFVCVFAVIDYRHIRWEKVMRFAPFMLVYFWSSAINGVPLLIFKETLRRVVGPFGIMLFASAVDWDYAKLRRLLIYITISGLLMGGVAGYQVLTKQAPQSEWLDTELDTDRTIIRVWSIFSIPTYYSIFVDISILVALGLLLTSSGWFERFVWGLSFLGFLLAQLLTYARGGLLASAFGLFVALAVESLVWACVAAAAAVIGALTIPQLRDRLLTAFTWAYVQESSQPGGRIYQWGRALENVGILGGFKGIRQLLIGTGPGTFGTQSSINLGLHGALRIDSAYYAIMAEYGLLGVVSFVYFVVSTLLEGLKKVLNTEDKRVKLLLACVLGAVSAWAFHGLTDNVFDYFYVLSWVFPLAMVL</sequence>
<keyword evidence="3" id="KW-1185">Reference proteome</keyword>
<feature type="transmembrane region" description="Helical" evidence="1">
    <location>
        <begin position="21"/>
        <end position="36"/>
    </location>
</feature>
<protein>
    <submittedName>
        <fullName evidence="2">Uncharacterized protein</fullName>
    </submittedName>
</protein>
<dbReference type="PANTHER" id="PTHR37422">
    <property type="entry name" value="TEICHURONIC ACID BIOSYNTHESIS PROTEIN TUAE"/>
    <property type="match status" value="1"/>
</dbReference>
<feature type="transmembrane region" description="Helical" evidence="1">
    <location>
        <begin position="77"/>
        <end position="97"/>
    </location>
</feature>
<dbReference type="Proteomes" id="UP000001732">
    <property type="component" value="Chromosome"/>
</dbReference>
<proteinExistence type="predicted"/>
<feature type="transmembrane region" description="Helical" evidence="1">
    <location>
        <begin position="48"/>
        <end position="65"/>
    </location>
</feature>
<evidence type="ECO:0000313" key="2">
    <source>
        <dbReference type="EMBL" id="ACI16866.1"/>
    </source>
</evidence>
<keyword evidence="1" id="KW-1133">Transmembrane helix</keyword>